<name>A0ABS7WS18_9BACT</name>
<protein>
    <submittedName>
        <fullName evidence="1">Uncharacterized protein</fullName>
    </submittedName>
</protein>
<dbReference type="EMBL" id="JACGBB010000005">
    <property type="protein sequence ID" value="MBZ7987171.1"/>
    <property type="molecule type" value="Genomic_DNA"/>
</dbReference>
<accession>A0ABS7WS18</accession>
<reference evidence="1 2" key="1">
    <citation type="submission" date="2020-07" db="EMBL/GenBank/DDBJ databases">
        <title>Transfer of Campylobacter canadensis to the novel genus Avispirillum gen. nov., that also includes two novel species recovered from migratory waterfowl: Avispirillum anseris sp. nov. and Avispirillum brantae sp. nov.</title>
        <authorList>
            <person name="Miller W.G."/>
            <person name="Chapman M.H."/>
            <person name="Yee E."/>
            <person name="Inglis G.D."/>
        </authorList>
    </citation>
    <scope>NUCLEOTIDE SEQUENCE [LARGE SCALE GENOMIC DNA]</scope>
    <source>
        <strain evidence="1 2">L283</strain>
    </source>
</reference>
<comment type="caution">
    <text evidence="1">The sequence shown here is derived from an EMBL/GenBank/DDBJ whole genome shotgun (WGS) entry which is preliminary data.</text>
</comment>
<keyword evidence="2" id="KW-1185">Reference proteome</keyword>
<sequence length="88" mass="10667">MTPEYIVENIENDKELGRQLFSAIFQSSYEMYYNLGIMKEEWVKEFIINQNQRLGTYKREFLEARMDDLIKHYDIKDAGIRRPMPQLI</sequence>
<organism evidence="1 2">
    <name type="scientific">Campylobacter canadensis</name>
    <dbReference type="NCBI Taxonomy" id="449520"/>
    <lineage>
        <taxon>Bacteria</taxon>
        <taxon>Pseudomonadati</taxon>
        <taxon>Campylobacterota</taxon>
        <taxon>Epsilonproteobacteria</taxon>
        <taxon>Campylobacterales</taxon>
        <taxon>Campylobacteraceae</taxon>
        <taxon>Campylobacter</taxon>
    </lineage>
</organism>
<dbReference type="Proteomes" id="UP000786183">
    <property type="component" value="Unassembled WGS sequence"/>
</dbReference>
<proteinExistence type="predicted"/>
<gene>
    <name evidence="1" type="ORF">AVCANL283_03470</name>
</gene>
<evidence type="ECO:0000313" key="2">
    <source>
        <dbReference type="Proteomes" id="UP000786183"/>
    </source>
</evidence>
<evidence type="ECO:0000313" key="1">
    <source>
        <dbReference type="EMBL" id="MBZ7987171.1"/>
    </source>
</evidence>